<dbReference type="Gene3D" id="2.40.50.230">
    <property type="entry name" value="Gp5 N-terminal domain"/>
    <property type="match status" value="1"/>
</dbReference>
<protein>
    <submittedName>
        <fullName evidence="2">Phage baseplate assembly protein V</fullName>
    </submittedName>
</protein>
<dbReference type="InterPro" id="IPR013046">
    <property type="entry name" value="GpV/Gp45"/>
</dbReference>
<proteinExistence type="predicted"/>
<dbReference type="Proteomes" id="UP001236652">
    <property type="component" value="Chromosome"/>
</dbReference>
<dbReference type="InterPro" id="IPR006531">
    <property type="entry name" value="Gp5/Vgr_OB"/>
</dbReference>
<dbReference type="Pfam" id="PF04717">
    <property type="entry name" value="Phage_base_V"/>
    <property type="match status" value="1"/>
</dbReference>
<evidence type="ECO:0000313" key="3">
    <source>
        <dbReference type="Proteomes" id="UP001236652"/>
    </source>
</evidence>
<sequence length="166" mass="18169">MYQFQSASAQTAEILRVGVVASVDATKGTVRVRFEDREDVTSHNLKVIVPQTMKTKYYRMPDIDETVLCCFLQNGIETGYVIGSPYSEVDSPPVSDADLKGVWYEDGTYIEYNAESSTLTIQASNPINLNGAVRLDGDIEVTGNIKVNGNIDLAKDLLIGGDVINK</sequence>
<evidence type="ECO:0000313" key="2">
    <source>
        <dbReference type="EMBL" id="WIF98741.1"/>
    </source>
</evidence>
<reference evidence="2 3" key="1">
    <citation type="submission" date="2023-05" db="EMBL/GenBank/DDBJ databases">
        <title>Comparative genomics reveals the evidence of polycyclic aromatic hydrocarbons degradation in moderately halophilic genus Pontibacillus.</title>
        <authorList>
            <person name="Yang H."/>
            <person name="Qian Z."/>
        </authorList>
    </citation>
    <scope>NUCLEOTIDE SEQUENCE [LARGE SCALE GENOMIC DNA]</scope>
    <source>
        <strain evidence="3">HN14</strain>
    </source>
</reference>
<dbReference type="EMBL" id="CP126446">
    <property type="protein sequence ID" value="WIF98741.1"/>
    <property type="molecule type" value="Genomic_DNA"/>
</dbReference>
<gene>
    <name evidence="2" type="ORF">QNI29_03560</name>
</gene>
<dbReference type="Gene3D" id="6.20.150.10">
    <property type="match status" value="1"/>
</dbReference>
<accession>A0ABY8V4H8</accession>
<name>A0ABY8V4H8_9BACI</name>
<organism evidence="2 3">
    <name type="scientific">Pontibacillus chungwhensis</name>
    <dbReference type="NCBI Taxonomy" id="265426"/>
    <lineage>
        <taxon>Bacteria</taxon>
        <taxon>Bacillati</taxon>
        <taxon>Bacillota</taxon>
        <taxon>Bacilli</taxon>
        <taxon>Bacillales</taxon>
        <taxon>Bacillaceae</taxon>
        <taxon>Pontibacillus</taxon>
    </lineage>
</organism>
<dbReference type="NCBIfam" id="TIGR01644">
    <property type="entry name" value="phage_P2_V"/>
    <property type="match status" value="1"/>
</dbReference>
<feature type="domain" description="Gp5/Type VI secretion system Vgr protein OB-fold" evidence="1">
    <location>
        <begin position="17"/>
        <end position="86"/>
    </location>
</feature>
<evidence type="ECO:0000259" key="1">
    <source>
        <dbReference type="Pfam" id="PF04717"/>
    </source>
</evidence>
<keyword evidence="3" id="KW-1185">Reference proteome</keyword>
<dbReference type="InterPro" id="IPR037026">
    <property type="entry name" value="Vgr_OB-fold_dom_sf"/>
</dbReference>
<dbReference type="RefSeq" id="WP_231418512.1">
    <property type="nucleotide sequence ID" value="NZ_CP126446.1"/>
</dbReference>